<dbReference type="EMBL" id="PKMF04000205">
    <property type="protein sequence ID" value="KAK7843405.1"/>
    <property type="molecule type" value="Genomic_DNA"/>
</dbReference>
<accession>A0AAW0KX29</accession>
<keyword evidence="3" id="KW-1185">Reference proteome</keyword>
<gene>
    <name evidence="2" type="ORF">CFP56_012656</name>
</gene>
<keyword evidence="1" id="KW-1133">Transmembrane helix</keyword>
<evidence type="ECO:0000256" key="1">
    <source>
        <dbReference type="SAM" id="Phobius"/>
    </source>
</evidence>
<evidence type="ECO:0000313" key="2">
    <source>
        <dbReference type="EMBL" id="KAK7843405.1"/>
    </source>
</evidence>
<name>A0AAW0KX29_QUESU</name>
<keyword evidence="1" id="KW-0812">Transmembrane</keyword>
<feature type="transmembrane region" description="Helical" evidence="1">
    <location>
        <begin position="21"/>
        <end position="43"/>
    </location>
</feature>
<proteinExistence type="predicted"/>
<dbReference type="AlphaFoldDB" id="A0AAW0KX29"/>
<comment type="caution">
    <text evidence="2">The sequence shown here is derived from an EMBL/GenBank/DDBJ whole genome shotgun (WGS) entry which is preliminary data.</text>
</comment>
<reference evidence="2 3" key="1">
    <citation type="journal article" date="2018" name="Sci. Data">
        <title>The draft genome sequence of cork oak.</title>
        <authorList>
            <person name="Ramos A.M."/>
            <person name="Usie A."/>
            <person name="Barbosa P."/>
            <person name="Barros P.M."/>
            <person name="Capote T."/>
            <person name="Chaves I."/>
            <person name="Simoes F."/>
            <person name="Abreu I."/>
            <person name="Carrasquinho I."/>
            <person name="Faro C."/>
            <person name="Guimaraes J.B."/>
            <person name="Mendonca D."/>
            <person name="Nobrega F."/>
            <person name="Rodrigues L."/>
            <person name="Saibo N.J.M."/>
            <person name="Varela M.C."/>
            <person name="Egas C."/>
            <person name="Matos J."/>
            <person name="Miguel C.M."/>
            <person name="Oliveira M.M."/>
            <person name="Ricardo C.P."/>
            <person name="Goncalves S."/>
        </authorList>
    </citation>
    <scope>NUCLEOTIDE SEQUENCE [LARGE SCALE GENOMIC DNA]</scope>
    <source>
        <strain evidence="3">cv. HL8</strain>
    </source>
</reference>
<protein>
    <submittedName>
        <fullName evidence="2">Uncharacterized protein</fullName>
    </submittedName>
</protein>
<sequence length="55" mass="6339">MKRHIILKRKERAHAKSVINLMQNTLITVTIVTSTFMSNVALYDPPWKLNSTTIL</sequence>
<organism evidence="2 3">
    <name type="scientific">Quercus suber</name>
    <name type="common">Cork oak</name>
    <dbReference type="NCBI Taxonomy" id="58331"/>
    <lineage>
        <taxon>Eukaryota</taxon>
        <taxon>Viridiplantae</taxon>
        <taxon>Streptophyta</taxon>
        <taxon>Embryophyta</taxon>
        <taxon>Tracheophyta</taxon>
        <taxon>Spermatophyta</taxon>
        <taxon>Magnoliopsida</taxon>
        <taxon>eudicotyledons</taxon>
        <taxon>Gunneridae</taxon>
        <taxon>Pentapetalae</taxon>
        <taxon>rosids</taxon>
        <taxon>fabids</taxon>
        <taxon>Fagales</taxon>
        <taxon>Fagaceae</taxon>
        <taxon>Quercus</taxon>
    </lineage>
</organism>
<evidence type="ECO:0000313" key="3">
    <source>
        <dbReference type="Proteomes" id="UP000237347"/>
    </source>
</evidence>
<dbReference type="Proteomes" id="UP000237347">
    <property type="component" value="Unassembled WGS sequence"/>
</dbReference>
<keyword evidence="1" id="KW-0472">Membrane</keyword>